<dbReference type="Gene3D" id="3.40.390.10">
    <property type="entry name" value="Collagenase (Catalytic Domain)"/>
    <property type="match status" value="1"/>
</dbReference>
<keyword evidence="2" id="KW-0479">Metal-binding</keyword>
<dbReference type="KEGG" id="srub:C2R22_18035"/>
<accession>A0A2I8VMZ8</accession>
<feature type="compositionally biased region" description="Low complexity" evidence="5">
    <location>
        <begin position="45"/>
        <end position="59"/>
    </location>
</feature>
<dbReference type="RefSeq" id="WP_103426999.1">
    <property type="nucleotide sequence ID" value="NZ_CP026309.1"/>
</dbReference>
<evidence type="ECO:0000256" key="3">
    <source>
        <dbReference type="ARBA" id="ARBA00022801"/>
    </source>
</evidence>
<evidence type="ECO:0000313" key="7">
    <source>
        <dbReference type="EMBL" id="AUV83310.1"/>
    </source>
</evidence>
<proteinExistence type="predicted"/>
<feature type="domain" description="Peptidase metallopeptidase" evidence="6">
    <location>
        <begin position="69"/>
        <end position="222"/>
    </location>
</feature>
<evidence type="ECO:0000313" key="8">
    <source>
        <dbReference type="Proteomes" id="UP000236584"/>
    </source>
</evidence>
<dbReference type="GO" id="GO:0006508">
    <property type="term" value="P:proteolysis"/>
    <property type="evidence" value="ECO:0007669"/>
    <property type="project" value="UniProtKB-KW"/>
</dbReference>
<evidence type="ECO:0000256" key="1">
    <source>
        <dbReference type="ARBA" id="ARBA00022670"/>
    </source>
</evidence>
<keyword evidence="1" id="KW-0645">Protease</keyword>
<organism evidence="7 8">
    <name type="scientific">Salinigranum rubrum</name>
    <dbReference type="NCBI Taxonomy" id="755307"/>
    <lineage>
        <taxon>Archaea</taxon>
        <taxon>Methanobacteriati</taxon>
        <taxon>Methanobacteriota</taxon>
        <taxon>Stenosarchaea group</taxon>
        <taxon>Halobacteria</taxon>
        <taxon>Halobacteriales</taxon>
        <taxon>Haloferacaceae</taxon>
        <taxon>Salinigranum</taxon>
    </lineage>
</organism>
<dbReference type="SUPFAM" id="SSF55486">
    <property type="entry name" value="Metalloproteases ('zincins'), catalytic domain"/>
    <property type="match status" value="1"/>
</dbReference>
<dbReference type="InterPro" id="IPR024079">
    <property type="entry name" value="MetalloPept_cat_dom_sf"/>
</dbReference>
<dbReference type="EMBL" id="CP026309">
    <property type="protein sequence ID" value="AUV83310.1"/>
    <property type="molecule type" value="Genomic_DNA"/>
</dbReference>
<dbReference type="PROSITE" id="PS51257">
    <property type="entry name" value="PROKAR_LIPOPROTEIN"/>
    <property type="match status" value="1"/>
</dbReference>
<dbReference type="GO" id="GO:0008270">
    <property type="term" value="F:zinc ion binding"/>
    <property type="evidence" value="ECO:0007669"/>
    <property type="project" value="InterPro"/>
</dbReference>
<dbReference type="GeneID" id="35594033"/>
<protein>
    <submittedName>
        <fullName evidence="7">Matrixin</fullName>
    </submittedName>
</protein>
<sequence>MSRHATVIPRLALVLLVVITGCLGGFGPDMLAHGGERPTASSGPSDTTTAVDDSTASAAGKPDGTAEPTANPWGSEPIVVAVEGPPDRDVVPLVRRAATFWETNATRYVGYSVDYEVRPDAENPDLVVRFVDEVSGCERSNHTAGCAPYITSAAQINRPMTVEIKTGLSDESTEQVVAHELGHTLGLGHDDEPQAVMRTGVTLTTLPQPNATERGFPWDDSEFTVHIDVDEAPDPAAARAQVREALGYYERGAPGMPDNLTFEVVDDPDADLVVRYVSESTCTVGSGSCGSSRGPDPDGDGASERYAQFTVTVVDIDTDAVGWHTGYWLAVAFGAENDADKPPVFRESSYQERRSEWWE</sequence>
<keyword evidence="3" id="KW-0378">Hydrolase</keyword>
<dbReference type="InterPro" id="IPR001818">
    <property type="entry name" value="Pept_M10_metallopeptidase"/>
</dbReference>
<keyword evidence="8" id="KW-1185">Reference proteome</keyword>
<keyword evidence="4" id="KW-0862">Zinc</keyword>
<dbReference type="AlphaFoldDB" id="A0A2I8VMZ8"/>
<dbReference type="GO" id="GO:0031012">
    <property type="term" value="C:extracellular matrix"/>
    <property type="evidence" value="ECO:0007669"/>
    <property type="project" value="InterPro"/>
</dbReference>
<feature type="region of interest" description="Disordered" evidence="5">
    <location>
        <begin position="34"/>
        <end position="76"/>
    </location>
</feature>
<evidence type="ECO:0000256" key="5">
    <source>
        <dbReference type="SAM" id="MobiDB-lite"/>
    </source>
</evidence>
<dbReference type="InterPro" id="IPR006026">
    <property type="entry name" value="Peptidase_Metallo"/>
</dbReference>
<evidence type="ECO:0000256" key="2">
    <source>
        <dbReference type="ARBA" id="ARBA00022723"/>
    </source>
</evidence>
<dbReference type="GO" id="GO:0004222">
    <property type="term" value="F:metalloendopeptidase activity"/>
    <property type="evidence" value="ECO:0007669"/>
    <property type="project" value="InterPro"/>
</dbReference>
<reference evidence="7 8" key="1">
    <citation type="submission" date="2018-01" db="EMBL/GenBank/DDBJ databases">
        <title>Complete genome sequence of Salinigranum rubrum GX10T, an extremely halophilic archaeon isolated from a marine solar saltern.</title>
        <authorList>
            <person name="Han S."/>
        </authorList>
    </citation>
    <scope>NUCLEOTIDE SEQUENCE [LARGE SCALE GENOMIC DNA]</scope>
    <source>
        <strain evidence="7 8">GX10</strain>
    </source>
</reference>
<feature type="region of interest" description="Disordered" evidence="5">
    <location>
        <begin position="340"/>
        <end position="359"/>
    </location>
</feature>
<evidence type="ECO:0000256" key="4">
    <source>
        <dbReference type="ARBA" id="ARBA00022833"/>
    </source>
</evidence>
<dbReference type="SMART" id="SM00235">
    <property type="entry name" value="ZnMc"/>
    <property type="match status" value="1"/>
</dbReference>
<evidence type="ECO:0000259" key="6">
    <source>
        <dbReference type="SMART" id="SM00235"/>
    </source>
</evidence>
<dbReference type="Proteomes" id="UP000236584">
    <property type="component" value="Chromosome"/>
</dbReference>
<gene>
    <name evidence="7" type="ORF">C2R22_18035</name>
</gene>
<name>A0A2I8VMZ8_9EURY</name>
<dbReference type="Pfam" id="PF00413">
    <property type="entry name" value="Peptidase_M10"/>
    <property type="match status" value="1"/>
</dbReference>
<dbReference type="OrthoDB" id="341732at2157"/>